<evidence type="ECO:0008006" key="4">
    <source>
        <dbReference type="Google" id="ProtNLM"/>
    </source>
</evidence>
<accession>A0A3D8RNS2</accession>
<protein>
    <recommendedName>
        <fullName evidence="4">NAD(P)-binding protein</fullName>
    </recommendedName>
</protein>
<gene>
    <name evidence="2" type="ORF">BP5796_06520</name>
</gene>
<comment type="caution">
    <text evidence="2">The sequence shown here is derived from an EMBL/GenBank/DDBJ whole genome shotgun (WGS) entry which is preliminary data.</text>
</comment>
<dbReference type="AlphaFoldDB" id="A0A3D8RNS2"/>
<dbReference type="EMBL" id="PDLN01000009">
    <property type="protein sequence ID" value="RDW75699.1"/>
    <property type="molecule type" value="Genomic_DNA"/>
</dbReference>
<evidence type="ECO:0000313" key="2">
    <source>
        <dbReference type="EMBL" id="RDW75699.1"/>
    </source>
</evidence>
<dbReference type="OrthoDB" id="542013at2759"/>
<keyword evidence="3" id="KW-1185">Reference proteome</keyword>
<dbReference type="InterPro" id="IPR036291">
    <property type="entry name" value="NAD(P)-bd_dom_sf"/>
</dbReference>
<dbReference type="SUPFAM" id="SSF51735">
    <property type="entry name" value="NAD(P)-binding Rossmann-fold domains"/>
    <property type="match status" value="1"/>
</dbReference>
<proteinExistence type="predicted"/>
<organism evidence="2 3">
    <name type="scientific">Coleophoma crateriformis</name>
    <dbReference type="NCBI Taxonomy" id="565419"/>
    <lineage>
        <taxon>Eukaryota</taxon>
        <taxon>Fungi</taxon>
        <taxon>Dikarya</taxon>
        <taxon>Ascomycota</taxon>
        <taxon>Pezizomycotina</taxon>
        <taxon>Leotiomycetes</taxon>
        <taxon>Helotiales</taxon>
        <taxon>Dermateaceae</taxon>
        <taxon>Coleophoma</taxon>
    </lineage>
</organism>
<dbReference type="Proteomes" id="UP000256328">
    <property type="component" value="Unassembled WGS sequence"/>
</dbReference>
<reference evidence="2 3" key="1">
    <citation type="journal article" date="2018" name="IMA Fungus">
        <title>IMA Genome-F 9: Draft genome sequence of Annulohypoxylon stygium, Aspergillus mulundensis, Berkeleyomyces basicola (syn. Thielaviopsis basicola), Ceratocystis smalleyi, two Cercospora beticola strains, Coleophoma cylindrospora, Fusarium fracticaudum, Phialophora cf. hyalina, and Morchella septimelata.</title>
        <authorList>
            <person name="Wingfield B.D."/>
            <person name="Bills G.F."/>
            <person name="Dong Y."/>
            <person name="Huang W."/>
            <person name="Nel W.J."/>
            <person name="Swalarsk-Parry B.S."/>
            <person name="Vaghefi N."/>
            <person name="Wilken P.M."/>
            <person name="An Z."/>
            <person name="de Beer Z.W."/>
            <person name="De Vos L."/>
            <person name="Chen L."/>
            <person name="Duong T.A."/>
            <person name="Gao Y."/>
            <person name="Hammerbacher A."/>
            <person name="Kikkert J.R."/>
            <person name="Li Y."/>
            <person name="Li H."/>
            <person name="Li K."/>
            <person name="Li Q."/>
            <person name="Liu X."/>
            <person name="Ma X."/>
            <person name="Naidoo K."/>
            <person name="Pethybridge S.J."/>
            <person name="Sun J."/>
            <person name="Steenkamp E.T."/>
            <person name="van der Nest M.A."/>
            <person name="van Wyk S."/>
            <person name="Wingfield M.J."/>
            <person name="Xiong C."/>
            <person name="Yue Q."/>
            <person name="Zhang X."/>
        </authorList>
    </citation>
    <scope>NUCLEOTIDE SEQUENCE [LARGE SCALE GENOMIC DNA]</scope>
    <source>
        <strain evidence="2 3">BP5796</strain>
    </source>
</reference>
<dbReference type="PANTHER" id="PTHR43157:SF31">
    <property type="entry name" value="PHOSPHATIDYLINOSITOL-GLYCAN BIOSYNTHESIS CLASS F PROTEIN"/>
    <property type="match status" value="1"/>
</dbReference>
<sequence>MVVSEELMKEINWKNSKLHFLYRQFCIAPPPLPNTLSLVGQTAIITGSNNGLGIEASLQLLQHGLSHLILAVRSISKGESAKERFLSAIGKGQTLPEVEYEALKAQDPSAKPPVLSIVGNETAGWASFKAADLAIKNKTSILSMLNDKEHLDMGDAYQISKLLALCFIRSFCTYLASEPKICNDVIINNVNPGFCYGTELHSDVPVVIRVIVKALARTTGRTPSVGARTFAHAGAVAGVESHGRYLSDCAVEVFFPFLETEKGMLVQDQLWEELRNELGKVVDFEQALSQGL</sequence>
<dbReference type="Gene3D" id="3.40.50.720">
    <property type="entry name" value="NAD(P)-binding Rossmann-like Domain"/>
    <property type="match status" value="2"/>
</dbReference>
<name>A0A3D8RNS2_9HELO</name>
<dbReference type="PANTHER" id="PTHR43157">
    <property type="entry name" value="PHOSPHATIDYLINOSITOL-GLYCAN BIOSYNTHESIS CLASS F PROTEIN-RELATED"/>
    <property type="match status" value="1"/>
</dbReference>
<evidence type="ECO:0000313" key="3">
    <source>
        <dbReference type="Proteomes" id="UP000256328"/>
    </source>
</evidence>
<keyword evidence="1" id="KW-0560">Oxidoreductase</keyword>
<dbReference type="GO" id="GO:0016491">
    <property type="term" value="F:oxidoreductase activity"/>
    <property type="evidence" value="ECO:0007669"/>
    <property type="project" value="UniProtKB-KW"/>
</dbReference>
<evidence type="ECO:0000256" key="1">
    <source>
        <dbReference type="ARBA" id="ARBA00023002"/>
    </source>
</evidence>